<keyword evidence="2" id="KW-1185">Reference proteome</keyword>
<protein>
    <submittedName>
        <fullName evidence="1">Uncharacterized protein</fullName>
    </submittedName>
</protein>
<proteinExistence type="predicted"/>
<name>A0ABV8PMT2_9FLAO</name>
<evidence type="ECO:0000313" key="1">
    <source>
        <dbReference type="EMBL" id="MFC4220586.1"/>
    </source>
</evidence>
<organism evidence="1 2">
    <name type="scientific">Flagellimonas marina</name>
    <dbReference type="NCBI Taxonomy" id="1775168"/>
    <lineage>
        <taxon>Bacteria</taxon>
        <taxon>Pseudomonadati</taxon>
        <taxon>Bacteroidota</taxon>
        <taxon>Flavobacteriia</taxon>
        <taxon>Flavobacteriales</taxon>
        <taxon>Flavobacteriaceae</taxon>
        <taxon>Flagellimonas</taxon>
    </lineage>
</organism>
<gene>
    <name evidence="1" type="ORF">ACFOWS_10595</name>
</gene>
<dbReference type="Proteomes" id="UP001595841">
    <property type="component" value="Unassembled WGS sequence"/>
</dbReference>
<comment type="caution">
    <text evidence="1">The sequence shown here is derived from an EMBL/GenBank/DDBJ whole genome shotgun (WGS) entry which is preliminary data.</text>
</comment>
<reference evidence="2" key="1">
    <citation type="journal article" date="2019" name="Int. J. Syst. Evol. Microbiol.">
        <title>The Global Catalogue of Microorganisms (GCM) 10K type strain sequencing project: providing services to taxonomists for standard genome sequencing and annotation.</title>
        <authorList>
            <consortium name="The Broad Institute Genomics Platform"/>
            <consortium name="The Broad Institute Genome Sequencing Center for Infectious Disease"/>
            <person name="Wu L."/>
            <person name="Ma J."/>
        </authorList>
    </citation>
    <scope>NUCLEOTIDE SEQUENCE [LARGE SCALE GENOMIC DNA]</scope>
    <source>
        <strain evidence="2">CGMCC 1.15774</strain>
    </source>
</reference>
<dbReference type="RefSeq" id="WP_379764289.1">
    <property type="nucleotide sequence ID" value="NZ_JBHSCL010000004.1"/>
</dbReference>
<evidence type="ECO:0000313" key="2">
    <source>
        <dbReference type="Proteomes" id="UP001595841"/>
    </source>
</evidence>
<sequence length="143" mass="16023">MTEIDGVVFWIDSNIIHCTISKECEGAIFEDDVAKIFASGIATLSKGRYLPLLIDLREVGNFEAFRLFTILSPPSLLDFSVLSTSFLVRSNTLRILLSMYCIATGNAFWNTLYSNPKVALDHSFGSFKKGCMDNQQVIGVWKR</sequence>
<dbReference type="EMBL" id="JBHSCL010000004">
    <property type="protein sequence ID" value="MFC4220586.1"/>
    <property type="molecule type" value="Genomic_DNA"/>
</dbReference>
<accession>A0ABV8PMT2</accession>